<evidence type="ECO:0000313" key="4">
    <source>
        <dbReference type="EMBL" id="KAF5207080.1"/>
    </source>
</evidence>
<evidence type="ECO:0000313" key="5">
    <source>
        <dbReference type="Proteomes" id="UP000554482"/>
    </source>
</evidence>
<dbReference type="GO" id="GO:0071037">
    <property type="term" value="P:nuclear polyadenylation-dependent snRNA catabolic process"/>
    <property type="evidence" value="ECO:0007669"/>
    <property type="project" value="TreeGrafter"/>
</dbReference>
<dbReference type="InterPro" id="IPR045092">
    <property type="entry name" value="Rrp6-like"/>
</dbReference>
<dbReference type="GO" id="GO:0071044">
    <property type="term" value="P:histone mRNA catabolic process"/>
    <property type="evidence" value="ECO:0007669"/>
    <property type="project" value="TreeGrafter"/>
</dbReference>
<dbReference type="InterPro" id="IPR010997">
    <property type="entry name" value="HRDC-like_sf"/>
</dbReference>
<organism evidence="4 5">
    <name type="scientific">Thalictrum thalictroides</name>
    <name type="common">Rue-anemone</name>
    <name type="synonym">Anemone thalictroides</name>
    <dbReference type="NCBI Taxonomy" id="46969"/>
    <lineage>
        <taxon>Eukaryota</taxon>
        <taxon>Viridiplantae</taxon>
        <taxon>Streptophyta</taxon>
        <taxon>Embryophyta</taxon>
        <taxon>Tracheophyta</taxon>
        <taxon>Spermatophyta</taxon>
        <taxon>Magnoliopsida</taxon>
        <taxon>Ranunculales</taxon>
        <taxon>Ranunculaceae</taxon>
        <taxon>Thalictroideae</taxon>
        <taxon>Thalictrum</taxon>
    </lineage>
</organism>
<dbReference type="InterPro" id="IPR044876">
    <property type="entry name" value="HRDC_dom_sf"/>
</dbReference>
<proteinExistence type="predicted"/>
<dbReference type="GO" id="GO:0000467">
    <property type="term" value="P:exonucleolytic trimming to generate mature 3'-end of 5.8S rRNA from tricistronic rRNA transcript (SSU-rRNA, 5.8S rRNA, LSU-rRNA)"/>
    <property type="evidence" value="ECO:0007669"/>
    <property type="project" value="InterPro"/>
</dbReference>
<dbReference type="GO" id="GO:0071038">
    <property type="term" value="P:TRAMP-dependent tRNA surveillance pathway"/>
    <property type="evidence" value="ECO:0007669"/>
    <property type="project" value="TreeGrafter"/>
</dbReference>
<dbReference type="PROSITE" id="PS50967">
    <property type="entry name" value="HRDC"/>
    <property type="match status" value="1"/>
</dbReference>
<comment type="caution">
    <text evidence="4">The sequence shown here is derived from an EMBL/GenBank/DDBJ whole genome shotgun (WGS) entry which is preliminary data.</text>
</comment>
<dbReference type="Proteomes" id="UP000554482">
    <property type="component" value="Unassembled WGS sequence"/>
</dbReference>
<dbReference type="SUPFAM" id="SSF47819">
    <property type="entry name" value="HRDC-like"/>
    <property type="match status" value="1"/>
</dbReference>
<dbReference type="OrthoDB" id="2250022at2759"/>
<sequence>VCGSNYNVCMQLYGKELLTNTSYLYIYGLQEADFNSQQLSVVAGLCEWRDAAARAEDESTGCILSNKSLFEIGIGIFMHFTFV</sequence>
<dbReference type="EMBL" id="JABWDY010001883">
    <property type="protein sequence ID" value="KAF5207080.1"/>
    <property type="molecule type" value="Genomic_DNA"/>
</dbReference>
<dbReference type="GO" id="GO:0000176">
    <property type="term" value="C:nuclear exosome (RNase complex)"/>
    <property type="evidence" value="ECO:0007669"/>
    <property type="project" value="TreeGrafter"/>
</dbReference>
<dbReference type="GO" id="GO:0071036">
    <property type="term" value="P:nuclear polyadenylation-dependent snoRNA catabolic process"/>
    <property type="evidence" value="ECO:0007669"/>
    <property type="project" value="TreeGrafter"/>
</dbReference>
<keyword evidence="5" id="KW-1185">Reference proteome</keyword>
<protein>
    <submittedName>
        <fullName evidence="4">Rrp6-like</fullName>
    </submittedName>
</protein>
<dbReference type="GO" id="GO:0071040">
    <property type="term" value="P:nuclear polyadenylation-dependent antisense transcript catabolic process"/>
    <property type="evidence" value="ECO:0007669"/>
    <property type="project" value="TreeGrafter"/>
</dbReference>
<feature type="domain" description="HRDC" evidence="3">
    <location>
        <begin position="35"/>
        <end position="83"/>
    </location>
</feature>
<evidence type="ECO:0000256" key="2">
    <source>
        <dbReference type="ARBA" id="ARBA00023242"/>
    </source>
</evidence>
<name>A0A7J6XFD2_THATH</name>
<dbReference type="InterPro" id="IPR002121">
    <property type="entry name" value="HRDC_dom"/>
</dbReference>
<dbReference type="GO" id="GO:0071051">
    <property type="term" value="P:poly(A)-dependent snoRNA 3'-end processing"/>
    <property type="evidence" value="ECO:0007669"/>
    <property type="project" value="TreeGrafter"/>
</dbReference>
<dbReference type="Gene3D" id="1.10.150.80">
    <property type="entry name" value="HRDC domain"/>
    <property type="match status" value="1"/>
</dbReference>
<evidence type="ECO:0000256" key="1">
    <source>
        <dbReference type="ARBA" id="ARBA00004123"/>
    </source>
</evidence>
<dbReference type="Pfam" id="PF00570">
    <property type="entry name" value="HRDC"/>
    <property type="match status" value="1"/>
</dbReference>
<dbReference type="GO" id="GO:0000166">
    <property type="term" value="F:nucleotide binding"/>
    <property type="evidence" value="ECO:0007669"/>
    <property type="project" value="InterPro"/>
</dbReference>
<dbReference type="PANTHER" id="PTHR12124">
    <property type="entry name" value="POLYMYOSITIS/SCLERODERMA AUTOANTIGEN-RELATED"/>
    <property type="match status" value="1"/>
</dbReference>
<dbReference type="AlphaFoldDB" id="A0A7J6XFD2"/>
<dbReference type="GO" id="GO:0000175">
    <property type="term" value="F:3'-5'-RNA exonuclease activity"/>
    <property type="evidence" value="ECO:0007669"/>
    <property type="project" value="InterPro"/>
</dbReference>
<comment type="subcellular location">
    <subcellularLocation>
        <location evidence="1">Nucleus</location>
    </subcellularLocation>
</comment>
<keyword evidence="2" id="KW-0539">Nucleus</keyword>
<reference evidence="4 5" key="1">
    <citation type="submission" date="2020-06" db="EMBL/GenBank/DDBJ databases">
        <title>Transcriptomic and genomic resources for Thalictrum thalictroides and T. hernandezii: Facilitating candidate gene discovery in an emerging model plant lineage.</title>
        <authorList>
            <person name="Arias T."/>
            <person name="Riano-Pachon D.M."/>
            <person name="Di Stilio V.S."/>
        </authorList>
    </citation>
    <scope>NUCLEOTIDE SEQUENCE [LARGE SCALE GENOMIC DNA]</scope>
    <source>
        <strain evidence="5">cv. WT478/WT964</strain>
        <tissue evidence="4">Leaves</tissue>
    </source>
</reference>
<gene>
    <name evidence="4" type="ORF">FRX31_003333</name>
</gene>
<evidence type="ECO:0000259" key="3">
    <source>
        <dbReference type="PROSITE" id="PS50967"/>
    </source>
</evidence>
<feature type="non-terminal residue" evidence="4">
    <location>
        <position position="1"/>
    </location>
</feature>
<dbReference type="GO" id="GO:0071039">
    <property type="term" value="P:nuclear polyadenylation-dependent CUT catabolic process"/>
    <property type="evidence" value="ECO:0007669"/>
    <property type="project" value="TreeGrafter"/>
</dbReference>
<dbReference type="GO" id="GO:0071035">
    <property type="term" value="P:nuclear polyadenylation-dependent rRNA catabolic process"/>
    <property type="evidence" value="ECO:0007669"/>
    <property type="project" value="TreeGrafter"/>
</dbReference>
<accession>A0A7J6XFD2</accession>
<dbReference type="PANTHER" id="PTHR12124:SF47">
    <property type="entry name" value="EXOSOME COMPONENT 10"/>
    <property type="match status" value="1"/>
</dbReference>
<dbReference type="GO" id="GO:0003727">
    <property type="term" value="F:single-stranded RNA binding"/>
    <property type="evidence" value="ECO:0007669"/>
    <property type="project" value="TreeGrafter"/>
</dbReference>
<dbReference type="GO" id="GO:0005730">
    <property type="term" value="C:nucleolus"/>
    <property type="evidence" value="ECO:0007669"/>
    <property type="project" value="TreeGrafter"/>
</dbReference>